<dbReference type="RefSeq" id="WP_006531122.1">
    <property type="nucleotide sequence ID" value="NZ_CABKNK020000013.1"/>
</dbReference>
<dbReference type="AlphaFoldDB" id="A0A380KN48"/>
<dbReference type="GO" id="GO:0004812">
    <property type="term" value="F:aminoacyl-tRNA ligase activity"/>
    <property type="evidence" value="ECO:0007669"/>
    <property type="project" value="UniProtKB-KW"/>
</dbReference>
<proteinExistence type="predicted"/>
<evidence type="ECO:0000313" key="2">
    <source>
        <dbReference type="Proteomes" id="UP000255352"/>
    </source>
</evidence>
<dbReference type="PANTHER" id="PTHR39166">
    <property type="entry name" value="BLL1166 PROTEIN"/>
    <property type="match status" value="1"/>
</dbReference>
<organism evidence="1 2">
    <name type="scientific">Streptococcus infantarius</name>
    <dbReference type="NCBI Taxonomy" id="102684"/>
    <lineage>
        <taxon>Bacteria</taxon>
        <taxon>Bacillati</taxon>
        <taxon>Bacillota</taxon>
        <taxon>Bacilli</taxon>
        <taxon>Lactobacillales</taxon>
        <taxon>Streptococcaceae</taxon>
        <taxon>Streptococcus</taxon>
    </lineage>
</organism>
<keyword evidence="1" id="KW-0030">Aminoacyl-tRNA synthetase</keyword>
<evidence type="ECO:0000313" key="1">
    <source>
        <dbReference type="EMBL" id="SUN67759.1"/>
    </source>
</evidence>
<sequence length="182" mass="20907">MIDLKALFASDKELMAILTIIAELELPDAWLAAGTLRNYLWNALSGKPGLSDASDIDVVFFDPETTYKKTQVIQEQLQAAYPSYQWEVKNQLFMHGHSPHTAPYQNARDAISKYPERCTAIAARLKDGDLELFLPYGDDDIVNFVVQPTPHFLADKDRMVVYHDRLKKKDWQKKWPRLQILA</sequence>
<dbReference type="EMBL" id="UHFP01000001">
    <property type="protein sequence ID" value="SUN67759.1"/>
    <property type="molecule type" value="Genomic_DNA"/>
</dbReference>
<gene>
    <name evidence="1" type="primary">proS_2</name>
    <name evidence="1" type="ORF">NCTC13760_00420</name>
</gene>
<keyword evidence="1" id="KW-0436">Ligase</keyword>
<dbReference type="Pfam" id="PF06042">
    <property type="entry name" value="NTP_transf_6"/>
    <property type="match status" value="1"/>
</dbReference>
<name>A0A380KN48_9STRE</name>
<protein>
    <submittedName>
        <fullName evidence="1">Prolyl-tRNA synthetase</fullName>
    </submittedName>
</protein>
<dbReference type="PANTHER" id="PTHR39166:SF1">
    <property type="entry name" value="BLL1166 PROTEIN"/>
    <property type="match status" value="1"/>
</dbReference>
<dbReference type="InterPro" id="IPR009267">
    <property type="entry name" value="NTP_transf_6"/>
</dbReference>
<accession>A0A380KN48</accession>
<reference evidence="1 2" key="1">
    <citation type="submission" date="2018-06" db="EMBL/GenBank/DDBJ databases">
        <authorList>
            <consortium name="Pathogen Informatics"/>
            <person name="Doyle S."/>
        </authorList>
    </citation>
    <scope>NUCLEOTIDE SEQUENCE [LARGE SCALE GENOMIC DNA]</scope>
    <source>
        <strain evidence="1 2">NCTC13760</strain>
    </source>
</reference>
<dbReference type="Proteomes" id="UP000255352">
    <property type="component" value="Unassembled WGS sequence"/>
</dbReference>
<dbReference type="GeneID" id="69902423"/>